<name>A0ABR4KFV9_9EURO</name>
<evidence type="ECO:0000313" key="10">
    <source>
        <dbReference type="Proteomes" id="UP001610446"/>
    </source>
</evidence>
<feature type="transmembrane region" description="Helical" evidence="8">
    <location>
        <begin position="166"/>
        <end position="185"/>
    </location>
</feature>
<evidence type="ECO:0000256" key="1">
    <source>
        <dbReference type="ARBA" id="ARBA00004141"/>
    </source>
</evidence>
<comment type="similarity">
    <text evidence="2 7">Belongs to the sodium:solute symporter (SSF) (TC 2.A.21) family.</text>
</comment>
<evidence type="ECO:0000256" key="6">
    <source>
        <dbReference type="ARBA" id="ARBA00023136"/>
    </source>
</evidence>
<dbReference type="PANTHER" id="PTHR46154">
    <property type="match status" value="1"/>
</dbReference>
<feature type="transmembrane region" description="Helical" evidence="8">
    <location>
        <begin position="397"/>
        <end position="419"/>
    </location>
</feature>
<feature type="transmembrane region" description="Helical" evidence="8">
    <location>
        <begin position="197"/>
        <end position="216"/>
    </location>
</feature>
<feature type="transmembrane region" description="Helical" evidence="8">
    <location>
        <begin position="425"/>
        <end position="450"/>
    </location>
</feature>
<proteinExistence type="inferred from homology"/>
<evidence type="ECO:0000256" key="3">
    <source>
        <dbReference type="ARBA" id="ARBA00022448"/>
    </source>
</evidence>
<dbReference type="InterPro" id="IPR031155">
    <property type="entry name" value="DUR"/>
</dbReference>
<evidence type="ECO:0000256" key="5">
    <source>
        <dbReference type="ARBA" id="ARBA00022989"/>
    </source>
</evidence>
<dbReference type="Proteomes" id="UP001610446">
    <property type="component" value="Unassembled WGS sequence"/>
</dbReference>
<dbReference type="PROSITE" id="PS50283">
    <property type="entry name" value="NA_SOLUT_SYMP_3"/>
    <property type="match status" value="1"/>
</dbReference>
<accession>A0ABR4KFV9</accession>
<dbReference type="Gene3D" id="1.20.1730.10">
    <property type="entry name" value="Sodium/glucose cotransporter"/>
    <property type="match status" value="1"/>
</dbReference>
<reference evidence="9 10" key="1">
    <citation type="submission" date="2024-07" db="EMBL/GenBank/DDBJ databases">
        <title>Section-level genome sequencing and comparative genomics of Aspergillus sections Usti and Cavernicolus.</title>
        <authorList>
            <consortium name="Lawrence Berkeley National Laboratory"/>
            <person name="Nybo J.L."/>
            <person name="Vesth T.C."/>
            <person name="Theobald S."/>
            <person name="Frisvad J.C."/>
            <person name="Larsen T.O."/>
            <person name="Kjaerboelling I."/>
            <person name="Rothschild-Mancinelli K."/>
            <person name="Lyhne E.K."/>
            <person name="Kogle M.E."/>
            <person name="Barry K."/>
            <person name="Clum A."/>
            <person name="Na H."/>
            <person name="Ledsgaard L."/>
            <person name="Lin J."/>
            <person name="Lipzen A."/>
            <person name="Kuo A."/>
            <person name="Riley R."/>
            <person name="Mondo S."/>
            <person name="Labutti K."/>
            <person name="Haridas S."/>
            <person name="Pangalinan J."/>
            <person name="Salamov A.A."/>
            <person name="Simmons B.A."/>
            <person name="Magnuson J.K."/>
            <person name="Chen J."/>
            <person name="Drula E."/>
            <person name="Henrissat B."/>
            <person name="Wiebenga A."/>
            <person name="Lubbers R.J."/>
            <person name="Gomes A.C."/>
            <person name="Makela M.R."/>
            <person name="Stajich J."/>
            <person name="Grigoriev I.V."/>
            <person name="Mortensen U.H."/>
            <person name="De Vries R.P."/>
            <person name="Baker S.E."/>
            <person name="Andersen M.R."/>
        </authorList>
    </citation>
    <scope>NUCLEOTIDE SEQUENCE [LARGE SCALE GENOMIC DNA]</scope>
    <source>
        <strain evidence="9 10">CBS 123904</strain>
    </source>
</reference>
<dbReference type="InterPro" id="IPR038377">
    <property type="entry name" value="Na/Glc_symporter_sf"/>
</dbReference>
<comment type="caution">
    <text evidence="9">The sequence shown here is derived from an EMBL/GenBank/DDBJ whole genome shotgun (WGS) entry which is preliminary data.</text>
</comment>
<dbReference type="Pfam" id="PF00474">
    <property type="entry name" value="SSF"/>
    <property type="match status" value="1"/>
</dbReference>
<dbReference type="PANTHER" id="PTHR46154:SF4">
    <property type="entry name" value="UREA ACTIVE TRANSPORTER"/>
    <property type="match status" value="1"/>
</dbReference>
<keyword evidence="4 8" id="KW-0812">Transmembrane</keyword>
<dbReference type="CDD" id="cd11476">
    <property type="entry name" value="SLC5sbd_DUR3"/>
    <property type="match status" value="1"/>
</dbReference>
<organism evidence="9 10">
    <name type="scientific">Aspergillus pseudoustus</name>
    <dbReference type="NCBI Taxonomy" id="1810923"/>
    <lineage>
        <taxon>Eukaryota</taxon>
        <taxon>Fungi</taxon>
        <taxon>Dikarya</taxon>
        <taxon>Ascomycota</taxon>
        <taxon>Pezizomycotina</taxon>
        <taxon>Eurotiomycetes</taxon>
        <taxon>Eurotiomycetidae</taxon>
        <taxon>Eurotiales</taxon>
        <taxon>Aspergillaceae</taxon>
        <taxon>Aspergillus</taxon>
        <taxon>Aspergillus subgen. Nidulantes</taxon>
    </lineage>
</organism>
<dbReference type="InterPro" id="IPR001734">
    <property type="entry name" value="Na/solute_symporter"/>
</dbReference>
<feature type="transmembrane region" description="Helical" evidence="8">
    <location>
        <begin position="496"/>
        <end position="516"/>
    </location>
</feature>
<dbReference type="EMBL" id="JBFXLU010000031">
    <property type="protein sequence ID" value="KAL2851165.1"/>
    <property type="molecule type" value="Genomic_DNA"/>
</dbReference>
<sequence>MANTLFPIFSQGVGYGIVIGLGAVFAILMSLTTYALKKYMSEVQDSEMYLTAKRSVRSGLIASSVVSSWTLSATLLSTTNFGYLYGIAATFWFGAGCSVPILTFAVLAIELKRKAPNAHTFLELVKHRYGAPGHIVLAIYSLIYQIFISVNLLVGGAAVFHLTTGMHQVAVCFLFPLGVCVYTFFGGIKATFLTEWVHTVILFIIMLVSMFVMYATSSHVGSPGRMWELLMAASEIRPVEGNAEGQLLTMKSVYGGLVGLTFLGGGFSATVDSQLFQKAIAADPKSTVAGYLLGALCWFTIPFCIATTFGLGAAALENTPSWPTYPEPISADTIANALQMPYVAYAILGKGGVVAVLLMLFQAITSALSSETVAVTSLVTYDFYRAYIKPSATGKELILVSHVAVVVYSILVALVAVGLCYAHFSVSFIVTAIGIIIDGAVIPSACTLFWRKQSNYAVTLVPILSSIASIGTWIGVAYRREGVVSVATLSGFYPCVAGNMLALTAPIVLTPLITYIRPENYDFARFREIELVDDSTFRGAASEKARVHNIQEKGDNISNAELEAGTGTLTSAQEQEQVDLLRARNIALGAALFIAISMTILWPIPMYGTGYIFSKGFFTGWIVFTFIWGFFGAITITGFPLWQSRQQIAVFLTAVVGGLSGKKAEQVEVVAAEGVLVRDKS</sequence>
<feature type="transmembrane region" description="Helical" evidence="8">
    <location>
        <begin position="56"/>
        <end position="77"/>
    </location>
</feature>
<evidence type="ECO:0000256" key="8">
    <source>
        <dbReference type="SAM" id="Phobius"/>
    </source>
</evidence>
<feature type="transmembrane region" description="Helical" evidence="8">
    <location>
        <begin position="253"/>
        <end position="271"/>
    </location>
</feature>
<feature type="transmembrane region" description="Helical" evidence="8">
    <location>
        <begin position="586"/>
        <end position="605"/>
    </location>
</feature>
<evidence type="ECO:0000256" key="2">
    <source>
        <dbReference type="ARBA" id="ARBA00006434"/>
    </source>
</evidence>
<evidence type="ECO:0000313" key="9">
    <source>
        <dbReference type="EMBL" id="KAL2851165.1"/>
    </source>
</evidence>
<evidence type="ECO:0000256" key="7">
    <source>
        <dbReference type="RuleBase" id="RU362091"/>
    </source>
</evidence>
<keyword evidence="3" id="KW-0813">Transport</keyword>
<comment type="subcellular location">
    <subcellularLocation>
        <location evidence="1">Membrane</location>
        <topology evidence="1">Multi-pass membrane protein</topology>
    </subcellularLocation>
</comment>
<keyword evidence="10" id="KW-1185">Reference proteome</keyword>
<feature type="transmembrane region" description="Helical" evidence="8">
    <location>
        <begin position="12"/>
        <end position="36"/>
    </location>
</feature>
<feature type="transmembrane region" description="Helical" evidence="8">
    <location>
        <begin position="457"/>
        <end position="476"/>
    </location>
</feature>
<evidence type="ECO:0000256" key="4">
    <source>
        <dbReference type="ARBA" id="ARBA00022692"/>
    </source>
</evidence>
<feature type="transmembrane region" description="Helical" evidence="8">
    <location>
        <begin position="291"/>
        <end position="316"/>
    </location>
</feature>
<feature type="transmembrane region" description="Helical" evidence="8">
    <location>
        <begin position="83"/>
        <end position="109"/>
    </location>
</feature>
<feature type="transmembrane region" description="Helical" evidence="8">
    <location>
        <begin position="617"/>
        <end position="642"/>
    </location>
</feature>
<feature type="transmembrane region" description="Helical" evidence="8">
    <location>
        <begin position="342"/>
        <end position="361"/>
    </location>
</feature>
<protein>
    <submittedName>
        <fullName evidence="9">Sodium:solute symporter family-domain-containing protein</fullName>
    </submittedName>
</protein>
<feature type="transmembrane region" description="Helical" evidence="8">
    <location>
        <begin position="135"/>
        <end position="160"/>
    </location>
</feature>
<gene>
    <name evidence="9" type="ORF">BJY01DRAFT_260947</name>
</gene>
<keyword evidence="5 8" id="KW-1133">Transmembrane helix</keyword>
<keyword evidence="6 8" id="KW-0472">Membrane</keyword>